<keyword evidence="5" id="KW-1185">Reference proteome</keyword>
<dbReference type="InterPro" id="IPR051222">
    <property type="entry name" value="PPR/CCM1_RNA-binding"/>
</dbReference>
<dbReference type="InterPro" id="IPR011990">
    <property type="entry name" value="TPR-like_helical_dom_sf"/>
</dbReference>
<evidence type="ECO:0000256" key="2">
    <source>
        <dbReference type="PROSITE-ProRule" id="PRU00708"/>
    </source>
</evidence>
<feature type="compositionally biased region" description="Basic and acidic residues" evidence="3">
    <location>
        <begin position="46"/>
        <end position="56"/>
    </location>
</feature>
<dbReference type="InterPro" id="IPR002885">
    <property type="entry name" value="PPR_rpt"/>
</dbReference>
<proteinExistence type="predicted"/>
<feature type="repeat" description="PPR" evidence="2">
    <location>
        <begin position="546"/>
        <end position="580"/>
    </location>
</feature>
<evidence type="ECO:0000313" key="4">
    <source>
        <dbReference type="EMBL" id="KAJ3516279.1"/>
    </source>
</evidence>
<accession>A0A9W8N0I2</accession>
<dbReference type="PANTHER" id="PTHR47942:SF63">
    <property type="entry name" value="PENTATRICOPEPTIDE REPEAT-CONTAINING PROTEIN"/>
    <property type="match status" value="1"/>
</dbReference>
<feature type="repeat" description="PPR" evidence="2">
    <location>
        <begin position="511"/>
        <end position="545"/>
    </location>
</feature>
<evidence type="ECO:0000256" key="3">
    <source>
        <dbReference type="SAM" id="MobiDB-lite"/>
    </source>
</evidence>
<keyword evidence="1" id="KW-0677">Repeat</keyword>
<dbReference type="PANTHER" id="PTHR47942">
    <property type="entry name" value="TETRATRICOPEPTIDE REPEAT (TPR)-LIKE SUPERFAMILY PROTEIN-RELATED"/>
    <property type="match status" value="1"/>
</dbReference>
<dbReference type="Proteomes" id="UP001148786">
    <property type="component" value="Unassembled WGS sequence"/>
</dbReference>
<evidence type="ECO:0008006" key="6">
    <source>
        <dbReference type="Google" id="ProtNLM"/>
    </source>
</evidence>
<comment type="caution">
    <text evidence="4">The sequence shown here is derived from an EMBL/GenBank/DDBJ whole genome shotgun (WGS) entry which is preliminary data.</text>
</comment>
<feature type="region of interest" description="Disordered" evidence="3">
    <location>
        <begin position="40"/>
        <end position="114"/>
    </location>
</feature>
<name>A0A9W8N0I2_9AGAR</name>
<dbReference type="AlphaFoldDB" id="A0A9W8N0I2"/>
<dbReference type="NCBIfam" id="TIGR00756">
    <property type="entry name" value="PPR"/>
    <property type="match status" value="1"/>
</dbReference>
<feature type="compositionally biased region" description="Polar residues" evidence="3">
    <location>
        <begin position="91"/>
        <end position="100"/>
    </location>
</feature>
<dbReference type="PROSITE" id="PS51375">
    <property type="entry name" value="PPR"/>
    <property type="match status" value="2"/>
</dbReference>
<dbReference type="OrthoDB" id="185373at2759"/>
<dbReference type="Pfam" id="PF13812">
    <property type="entry name" value="PPR_3"/>
    <property type="match status" value="3"/>
</dbReference>
<feature type="compositionally biased region" description="Polar residues" evidence="3">
    <location>
        <begin position="70"/>
        <end position="83"/>
    </location>
</feature>
<reference evidence="4" key="1">
    <citation type="submission" date="2022-07" db="EMBL/GenBank/DDBJ databases">
        <title>Genome Sequence of Agrocybe chaxingu.</title>
        <authorList>
            <person name="Buettner E."/>
        </authorList>
    </citation>
    <scope>NUCLEOTIDE SEQUENCE</scope>
    <source>
        <strain evidence="4">MP-N11</strain>
    </source>
</reference>
<evidence type="ECO:0000313" key="5">
    <source>
        <dbReference type="Proteomes" id="UP001148786"/>
    </source>
</evidence>
<protein>
    <recommendedName>
        <fullName evidence="6">Pentacotripeptide-repeat region of PRORP domain-containing protein</fullName>
    </recommendedName>
</protein>
<gene>
    <name evidence="4" type="ORF">NLJ89_g1229</name>
</gene>
<evidence type="ECO:0000256" key="1">
    <source>
        <dbReference type="ARBA" id="ARBA00022737"/>
    </source>
</evidence>
<dbReference type="EMBL" id="JANKHO010000060">
    <property type="protein sequence ID" value="KAJ3516279.1"/>
    <property type="molecule type" value="Genomic_DNA"/>
</dbReference>
<sequence length="1099" mass="125698">MEPLASGVLNTLLPRHVLLKQTSSSVARAAKASTRPTLASNFFTPRQDKGKAKAVEEPPLGDGLDAQAWACSSSRQPMWNQEPSESHRQHLSYSTSSSAQPVPEPDLQHDSDAIPDKPVIYSAYVPTSYKRPEQQEKLLDPLGKFVRQLKIDTESFANLQALEGTYILARDAGCFSEMPPTTGYRMLRALGRKIDSLCVAQAKPQVIRKLGRHMFELYEKLPPQTKESIQDLKQYNEVVSQALAFMGKFEEARKLLDRMYQEQPGQYRIALAAFLSSMARQKGLYDALEYWINLNAAEGMKSPNESNFRKTVAETADIRGVFPKIAKWSRDQQEIVLNFVLGCSVDHYSGGTHALDVIKQMRRLHIKIKSDDLLGICSKLATAGDVRTAQNLFDTIEPEQANLYSKVRLLLASRAGDVRTLERVLEQRENLGINRLSDNTNALYGLAVAGETSKFRALFEHVFSRRPDGQRIKNPNIIHYSMAILAHSVKGVVDGLDFWLEDMRREGVRPNVKFFSSLIQVYRKRGDDRAVLAVVKTMRNAGIQPDRNIYTSLISHMANRKNAKAADTLYVEALEEGIQPDVYMTKCLLNAHVQAGSYAEVARIFHHLTSLPSHRQPDVLIYNLVLKSYILIGAPLHLVLKLFFKIIQSGAKPDSYTYTLLIMSACESQQLGVANSIYHRARTEEEETGQKLLTVHSLTIMMATALHLHNENEAKFLLDYMMTKGSMPNSVTYREIVRSYGFRGEEGLRLAEEFVRKMANQPFQEQTWATPVAAKRLPLTNLYEPLLRQHAKRGNVEEVERLYTDGNVRRAMEVWDLIMKTASRPSFAQPKEGEELVEELSPINGSLTVYLDILSRAALHGKTRDVWLELQNRGMRFDHFNWNALVTALIRAGQMERAFEVLEKVLLPSELKTHINHSIPPFMIPWDENTPEELKVPVKHQDKEQYLEKYEDIPSPMPRHDKRQRALALREGQGTLAQRWELRDMRGMFADLTYPLRVLQKVPPNYNIWRPHNHNLRSLMFMWIQLRHGYLPRATKPDEQTYLDVAIRSNNDFDVEEAEALLQTLRENYPNTVTRIERFMHDEKGKMSETAFQRRYTRR</sequence>
<dbReference type="Gene3D" id="1.25.40.10">
    <property type="entry name" value="Tetratricopeptide repeat domain"/>
    <property type="match status" value="3"/>
</dbReference>
<organism evidence="4 5">
    <name type="scientific">Agrocybe chaxingu</name>
    <dbReference type="NCBI Taxonomy" id="84603"/>
    <lineage>
        <taxon>Eukaryota</taxon>
        <taxon>Fungi</taxon>
        <taxon>Dikarya</taxon>
        <taxon>Basidiomycota</taxon>
        <taxon>Agaricomycotina</taxon>
        <taxon>Agaricomycetes</taxon>
        <taxon>Agaricomycetidae</taxon>
        <taxon>Agaricales</taxon>
        <taxon>Agaricineae</taxon>
        <taxon>Strophariaceae</taxon>
        <taxon>Agrocybe</taxon>
    </lineage>
</organism>